<feature type="compositionally biased region" description="Polar residues" evidence="1">
    <location>
        <begin position="98"/>
        <end position="114"/>
    </location>
</feature>
<feature type="region of interest" description="Disordered" evidence="1">
    <location>
        <begin position="40"/>
        <end position="73"/>
    </location>
</feature>
<protein>
    <submittedName>
        <fullName evidence="2">Uncharacterized protein</fullName>
    </submittedName>
</protein>
<gene>
    <name evidence="2" type="ORF">SDC9_148898</name>
</gene>
<dbReference type="EMBL" id="VSSQ01047683">
    <property type="protein sequence ID" value="MPN01687.1"/>
    <property type="molecule type" value="Genomic_DNA"/>
</dbReference>
<feature type="compositionally biased region" description="Polar residues" evidence="1">
    <location>
        <begin position="122"/>
        <end position="135"/>
    </location>
</feature>
<organism evidence="2">
    <name type="scientific">bioreactor metagenome</name>
    <dbReference type="NCBI Taxonomy" id="1076179"/>
    <lineage>
        <taxon>unclassified sequences</taxon>
        <taxon>metagenomes</taxon>
        <taxon>ecological metagenomes</taxon>
    </lineage>
</organism>
<comment type="caution">
    <text evidence="2">The sequence shown here is derived from an EMBL/GenBank/DDBJ whole genome shotgun (WGS) entry which is preliminary data.</text>
</comment>
<sequence>MDLAFPLCPDYRIAAIAHAQSTQNEKSRLFRVDAPATQSLLVCHPTPPPPSKPMQEEAERFDASPGIPERCAHTDHDCSAHAVAAVQRLEGDAAAIENGTSPKPQAVASTPSRSNHPDIADNSGNRSSCAPSNSR</sequence>
<proteinExistence type="predicted"/>
<evidence type="ECO:0000313" key="2">
    <source>
        <dbReference type="EMBL" id="MPN01687.1"/>
    </source>
</evidence>
<accession>A0A645EIW2</accession>
<evidence type="ECO:0000256" key="1">
    <source>
        <dbReference type="SAM" id="MobiDB-lite"/>
    </source>
</evidence>
<dbReference type="AlphaFoldDB" id="A0A645EIW2"/>
<feature type="region of interest" description="Disordered" evidence="1">
    <location>
        <begin position="93"/>
        <end position="135"/>
    </location>
</feature>
<reference evidence="2" key="1">
    <citation type="submission" date="2019-08" db="EMBL/GenBank/DDBJ databases">
        <authorList>
            <person name="Kucharzyk K."/>
            <person name="Murdoch R.W."/>
            <person name="Higgins S."/>
            <person name="Loffler F."/>
        </authorList>
    </citation>
    <scope>NUCLEOTIDE SEQUENCE</scope>
</reference>
<name>A0A645EIW2_9ZZZZ</name>